<dbReference type="Proteomes" id="UP001598448">
    <property type="component" value="Unassembled WGS sequence"/>
</dbReference>
<evidence type="ECO:0000256" key="6">
    <source>
        <dbReference type="SAM" id="MobiDB-lite"/>
    </source>
</evidence>
<dbReference type="InterPro" id="IPR020084">
    <property type="entry name" value="NUDIX_hydrolase_CS"/>
</dbReference>
<dbReference type="PANTHER" id="PTHR43222:SF12">
    <property type="entry name" value="NUDIX HYDROLASE"/>
    <property type="match status" value="1"/>
</dbReference>
<keyword evidence="4" id="KW-0460">Magnesium</keyword>
<comment type="cofactor">
    <cofactor evidence="1">
        <name>Mg(2+)</name>
        <dbReference type="ChEBI" id="CHEBI:18420"/>
    </cofactor>
</comment>
<dbReference type="InterPro" id="IPR000086">
    <property type="entry name" value="NUDIX_hydrolase_dom"/>
</dbReference>
<dbReference type="PROSITE" id="PS51462">
    <property type="entry name" value="NUDIX"/>
    <property type="match status" value="1"/>
</dbReference>
<organism evidence="8 9">
    <name type="scientific">Streptomyces albidochromogenes</name>
    <dbReference type="NCBI Taxonomy" id="329524"/>
    <lineage>
        <taxon>Bacteria</taxon>
        <taxon>Bacillati</taxon>
        <taxon>Actinomycetota</taxon>
        <taxon>Actinomycetes</taxon>
        <taxon>Kitasatosporales</taxon>
        <taxon>Streptomycetaceae</taxon>
        <taxon>Streptomyces</taxon>
    </lineage>
</organism>
<evidence type="ECO:0000256" key="5">
    <source>
        <dbReference type="RuleBase" id="RU003476"/>
    </source>
</evidence>
<gene>
    <name evidence="8" type="ORF">ACFWJN_29625</name>
</gene>
<keyword evidence="9" id="KW-1185">Reference proteome</keyword>
<evidence type="ECO:0000256" key="4">
    <source>
        <dbReference type="ARBA" id="ARBA00022842"/>
    </source>
</evidence>
<sequence>MDSPSISSTALRGRAIRYSPRVSAPTKKPVRHSHCSSCGAPYRPAAQWPRTCPSCGDTAYRNPLPVAVALLPVRDAQGGRDAAGGGGLVVITRAIEPQLGGTALPGGFIDHGEAWQDAVVRELREETGIEAAANDVRLADALSSPAGHLLLFGLLPARAAEDLPLSAPTDETTGWHLLRAPADLAFPLHTEAVRRWFSGSYGPTA</sequence>
<keyword evidence="3 5" id="KW-0378">Hydrolase</keyword>
<dbReference type="PANTHER" id="PTHR43222">
    <property type="entry name" value="NUDIX HYDROLASE 23"/>
    <property type="match status" value="1"/>
</dbReference>
<name>A0ABW6FTR8_9ACTN</name>
<evidence type="ECO:0000313" key="9">
    <source>
        <dbReference type="Proteomes" id="UP001598448"/>
    </source>
</evidence>
<evidence type="ECO:0000256" key="2">
    <source>
        <dbReference type="ARBA" id="ARBA00005582"/>
    </source>
</evidence>
<protein>
    <submittedName>
        <fullName evidence="8">NUDIX domain-containing protein</fullName>
    </submittedName>
</protein>
<evidence type="ECO:0000256" key="1">
    <source>
        <dbReference type="ARBA" id="ARBA00001946"/>
    </source>
</evidence>
<accession>A0ABW6FTR8</accession>
<dbReference type="InterPro" id="IPR015797">
    <property type="entry name" value="NUDIX_hydrolase-like_dom_sf"/>
</dbReference>
<reference evidence="8 9" key="1">
    <citation type="submission" date="2024-09" db="EMBL/GenBank/DDBJ databases">
        <title>The Natural Products Discovery Center: Release of the First 8490 Sequenced Strains for Exploring Actinobacteria Biosynthetic Diversity.</title>
        <authorList>
            <person name="Kalkreuter E."/>
            <person name="Kautsar S.A."/>
            <person name="Yang D."/>
            <person name="Bader C.D."/>
            <person name="Teijaro C.N."/>
            <person name="Fluegel L."/>
            <person name="Davis C.M."/>
            <person name="Simpson J.R."/>
            <person name="Lauterbach L."/>
            <person name="Steele A.D."/>
            <person name="Gui C."/>
            <person name="Meng S."/>
            <person name="Li G."/>
            <person name="Viehrig K."/>
            <person name="Ye F."/>
            <person name="Su P."/>
            <person name="Kiefer A.F."/>
            <person name="Nichols A."/>
            <person name="Cepeda A.J."/>
            <person name="Yan W."/>
            <person name="Fan B."/>
            <person name="Jiang Y."/>
            <person name="Adhikari A."/>
            <person name="Zheng C.-J."/>
            <person name="Schuster L."/>
            <person name="Cowan T.M."/>
            <person name="Smanski M.J."/>
            <person name="Chevrette M.G."/>
            <person name="De Carvalho L.P.S."/>
            <person name="Shen B."/>
        </authorList>
    </citation>
    <scope>NUCLEOTIDE SEQUENCE [LARGE SCALE GENOMIC DNA]</scope>
    <source>
        <strain evidence="8 9">NPDC058348</strain>
    </source>
</reference>
<evidence type="ECO:0000313" key="8">
    <source>
        <dbReference type="EMBL" id="MFD5103101.1"/>
    </source>
</evidence>
<dbReference type="RefSeq" id="WP_386721011.1">
    <property type="nucleotide sequence ID" value="NZ_JBHXIJ010000332.1"/>
</dbReference>
<evidence type="ECO:0000256" key="3">
    <source>
        <dbReference type="ARBA" id="ARBA00022801"/>
    </source>
</evidence>
<dbReference type="EMBL" id="JBHXIJ010000332">
    <property type="protein sequence ID" value="MFD5103101.1"/>
    <property type="molecule type" value="Genomic_DNA"/>
</dbReference>
<dbReference type="InterPro" id="IPR020476">
    <property type="entry name" value="Nudix_hydrolase"/>
</dbReference>
<dbReference type="PROSITE" id="PS00893">
    <property type="entry name" value="NUDIX_BOX"/>
    <property type="match status" value="1"/>
</dbReference>
<proteinExistence type="inferred from homology"/>
<dbReference type="Pfam" id="PF00293">
    <property type="entry name" value="NUDIX"/>
    <property type="match status" value="1"/>
</dbReference>
<feature type="domain" description="Nudix hydrolase" evidence="7">
    <location>
        <begin position="63"/>
        <end position="205"/>
    </location>
</feature>
<comment type="similarity">
    <text evidence="2 5">Belongs to the Nudix hydrolase family.</text>
</comment>
<comment type="caution">
    <text evidence="8">The sequence shown here is derived from an EMBL/GenBank/DDBJ whole genome shotgun (WGS) entry which is preliminary data.</text>
</comment>
<feature type="region of interest" description="Disordered" evidence="6">
    <location>
        <begin position="17"/>
        <end position="36"/>
    </location>
</feature>
<dbReference type="SUPFAM" id="SSF55811">
    <property type="entry name" value="Nudix"/>
    <property type="match status" value="1"/>
</dbReference>
<evidence type="ECO:0000259" key="7">
    <source>
        <dbReference type="PROSITE" id="PS51462"/>
    </source>
</evidence>
<dbReference type="Gene3D" id="3.90.79.10">
    <property type="entry name" value="Nucleoside Triphosphate Pyrophosphohydrolase"/>
    <property type="match status" value="1"/>
</dbReference>
<dbReference type="PRINTS" id="PR00502">
    <property type="entry name" value="NUDIXFAMILY"/>
</dbReference>